<dbReference type="AlphaFoldDB" id="M4C4F5"/>
<reference evidence="2" key="2">
    <citation type="submission" date="2015-06" db="UniProtKB">
        <authorList>
            <consortium name="EnsemblProtists"/>
        </authorList>
    </citation>
    <scope>IDENTIFICATION</scope>
    <source>
        <strain evidence="2">Emoy2</strain>
    </source>
</reference>
<reference evidence="3" key="1">
    <citation type="journal article" date="2010" name="Science">
        <title>Signatures of adaptation to obligate biotrophy in the Hyaloperonospora arabidopsidis genome.</title>
        <authorList>
            <person name="Baxter L."/>
            <person name="Tripathy S."/>
            <person name="Ishaque N."/>
            <person name="Boot N."/>
            <person name="Cabral A."/>
            <person name="Kemen E."/>
            <person name="Thines M."/>
            <person name="Ah-Fong A."/>
            <person name="Anderson R."/>
            <person name="Badejoko W."/>
            <person name="Bittner-Eddy P."/>
            <person name="Boore J.L."/>
            <person name="Chibucos M.C."/>
            <person name="Coates M."/>
            <person name="Dehal P."/>
            <person name="Delehaunty K."/>
            <person name="Dong S."/>
            <person name="Downton P."/>
            <person name="Dumas B."/>
            <person name="Fabro G."/>
            <person name="Fronick C."/>
            <person name="Fuerstenberg S.I."/>
            <person name="Fulton L."/>
            <person name="Gaulin E."/>
            <person name="Govers F."/>
            <person name="Hughes L."/>
            <person name="Humphray S."/>
            <person name="Jiang R.H."/>
            <person name="Judelson H."/>
            <person name="Kamoun S."/>
            <person name="Kyung K."/>
            <person name="Meijer H."/>
            <person name="Minx P."/>
            <person name="Morris P."/>
            <person name="Nelson J."/>
            <person name="Phuntumart V."/>
            <person name="Qutob D."/>
            <person name="Rehmany A."/>
            <person name="Rougon-Cardoso A."/>
            <person name="Ryden P."/>
            <person name="Torto-Alalibo T."/>
            <person name="Studholme D."/>
            <person name="Wang Y."/>
            <person name="Win J."/>
            <person name="Wood J."/>
            <person name="Clifton S.W."/>
            <person name="Rogers J."/>
            <person name="Van den Ackerveken G."/>
            <person name="Jones J.D."/>
            <person name="McDowell J.M."/>
            <person name="Beynon J."/>
            <person name="Tyler B.M."/>
        </authorList>
    </citation>
    <scope>NUCLEOTIDE SEQUENCE [LARGE SCALE GENOMIC DNA]</scope>
    <source>
        <strain evidence="3">Emoy2</strain>
    </source>
</reference>
<organism evidence="2 3">
    <name type="scientific">Hyaloperonospora arabidopsidis (strain Emoy2)</name>
    <name type="common">Downy mildew agent</name>
    <name type="synonym">Peronospora arabidopsidis</name>
    <dbReference type="NCBI Taxonomy" id="559515"/>
    <lineage>
        <taxon>Eukaryota</taxon>
        <taxon>Sar</taxon>
        <taxon>Stramenopiles</taxon>
        <taxon>Oomycota</taxon>
        <taxon>Peronosporomycetes</taxon>
        <taxon>Peronosporales</taxon>
        <taxon>Peronosporaceae</taxon>
        <taxon>Hyaloperonospora</taxon>
    </lineage>
</organism>
<evidence type="ECO:0000256" key="1">
    <source>
        <dbReference type="SAM" id="MobiDB-lite"/>
    </source>
</evidence>
<dbReference type="EnsemblProtists" id="HpaT813973">
    <property type="protein sequence ID" value="HpaP813973"/>
    <property type="gene ID" value="HpaG813973"/>
</dbReference>
<dbReference type="Proteomes" id="UP000011713">
    <property type="component" value="Unassembled WGS sequence"/>
</dbReference>
<feature type="region of interest" description="Disordered" evidence="1">
    <location>
        <begin position="1"/>
        <end position="24"/>
    </location>
</feature>
<dbReference type="VEuPathDB" id="FungiDB:HpaG813973"/>
<protein>
    <submittedName>
        <fullName evidence="2">Uncharacterized protein</fullName>
    </submittedName>
</protein>
<proteinExistence type="predicted"/>
<evidence type="ECO:0000313" key="2">
    <source>
        <dbReference type="EnsemblProtists" id="HpaP813973"/>
    </source>
</evidence>
<name>M4C4F5_HYAAE</name>
<evidence type="ECO:0000313" key="3">
    <source>
        <dbReference type="Proteomes" id="UP000011713"/>
    </source>
</evidence>
<dbReference type="InParanoid" id="M4C4F5"/>
<keyword evidence="3" id="KW-1185">Reference proteome</keyword>
<sequence length="73" mass="8506">MRSKERAAHAARDEAGTKRPELKPKPLQIVDNLYTRSTVKVNYVRSPQMLWTTRCIMHCRGYHSQGYARLCTQ</sequence>
<dbReference type="EMBL" id="JH598224">
    <property type="status" value="NOT_ANNOTATED_CDS"/>
    <property type="molecule type" value="Genomic_DNA"/>
</dbReference>
<dbReference type="HOGENOM" id="CLU_2710123_0_0_1"/>
<accession>M4C4F5</accession>